<dbReference type="InterPro" id="IPR029016">
    <property type="entry name" value="GAF-like_dom_sf"/>
</dbReference>
<evidence type="ECO:0000313" key="3">
    <source>
        <dbReference type="EMBL" id="MBB3186581.1"/>
    </source>
</evidence>
<organism evidence="3 4">
    <name type="scientific">Microbacter margulisiae</name>
    <dbReference type="NCBI Taxonomy" id="1350067"/>
    <lineage>
        <taxon>Bacteria</taxon>
        <taxon>Pseudomonadati</taxon>
        <taxon>Bacteroidota</taxon>
        <taxon>Bacteroidia</taxon>
        <taxon>Bacteroidales</taxon>
        <taxon>Porphyromonadaceae</taxon>
        <taxon>Microbacter</taxon>
    </lineage>
</organism>
<dbReference type="EMBL" id="JACHYB010000001">
    <property type="protein sequence ID" value="MBB3186581.1"/>
    <property type="molecule type" value="Genomic_DNA"/>
</dbReference>
<comment type="similarity">
    <text evidence="1">Belongs to the free Met sulfoxide reductase family.</text>
</comment>
<dbReference type="Proteomes" id="UP000544222">
    <property type="component" value="Unassembled WGS sequence"/>
</dbReference>
<dbReference type="PANTHER" id="PTHR21021:SF15">
    <property type="entry name" value="FREE METHIONINE-R-SULFOXIDE REDUCTASE"/>
    <property type="match status" value="1"/>
</dbReference>
<accession>A0A7W5DPE5</accession>
<feature type="domain" description="GAF" evidence="2">
    <location>
        <begin position="38"/>
        <end position="156"/>
    </location>
</feature>
<keyword evidence="4" id="KW-1185">Reference proteome</keyword>
<dbReference type="Gene3D" id="3.30.450.40">
    <property type="match status" value="1"/>
</dbReference>
<evidence type="ECO:0000256" key="1">
    <source>
        <dbReference type="ARBA" id="ARBA00038454"/>
    </source>
</evidence>
<dbReference type="FunFam" id="3.30.450.40:FF:000008">
    <property type="entry name" value="GAF domain-containing proteins"/>
    <property type="match status" value="1"/>
</dbReference>
<evidence type="ECO:0000259" key="2">
    <source>
        <dbReference type="Pfam" id="PF13185"/>
    </source>
</evidence>
<dbReference type="PANTHER" id="PTHR21021">
    <property type="entry name" value="GAF/PUTATIVE CYTOSKELETAL PROTEIN"/>
    <property type="match status" value="1"/>
</dbReference>
<dbReference type="InterPro" id="IPR003018">
    <property type="entry name" value="GAF"/>
</dbReference>
<dbReference type="InterPro" id="IPR051330">
    <property type="entry name" value="Phosphatase_reg/MetRdx"/>
</dbReference>
<gene>
    <name evidence="3" type="ORF">FHX64_000744</name>
</gene>
<evidence type="ECO:0000313" key="4">
    <source>
        <dbReference type="Proteomes" id="UP000544222"/>
    </source>
</evidence>
<dbReference type="Pfam" id="PF13185">
    <property type="entry name" value="GAF_2"/>
    <property type="match status" value="1"/>
</dbReference>
<dbReference type="RefSeq" id="WP_183412454.1">
    <property type="nucleotide sequence ID" value="NZ_JACHYB010000001.1"/>
</dbReference>
<dbReference type="GO" id="GO:0005829">
    <property type="term" value="C:cytosol"/>
    <property type="evidence" value="ECO:0007669"/>
    <property type="project" value="TreeGrafter"/>
</dbReference>
<dbReference type="SUPFAM" id="SSF55781">
    <property type="entry name" value="GAF domain-like"/>
    <property type="match status" value="1"/>
</dbReference>
<name>A0A7W5DPE5_9PORP</name>
<dbReference type="GO" id="GO:0033745">
    <property type="term" value="F:L-methionine-(R)-S-oxide reductase activity"/>
    <property type="evidence" value="ECO:0007669"/>
    <property type="project" value="TreeGrafter"/>
</dbReference>
<protein>
    <submittedName>
        <fullName evidence="3">GAF domain-containing protein</fullName>
    </submittedName>
</protein>
<dbReference type="AlphaFoldDB" id="A0A7W5DPE5"/>
<sequence>MAETLQILQNVDKEEQYLSLLPQLGALVEYEDDLIANFANIASALKETFQFFWVGFYRVVNNVLILGPFQGPIACTRIAFGKGVCGKAWQQAASIIVPDVDQFPGHIACSSLSKSEIVIPLIINNIVIAILDIDSTKLNDFDEIDRYYLDKIVNLLGY</sequence>
<proteinExistence type="inferred from homology"/>
<comment type="caution">
    <text evidence="3">The sequence shown here is derived from an EMBL/GenBank/DDBJ whole genome shotgun (WGS) entry which is preliminary data.</text>
</comment>
<reference evidence="3 4" key="1">
    <citation type="submission" date="2020-08" db="EMBL/GenBank/DDBJ databases">
        <title>Genomic Encyclopedia of Type Strains, Phase IV (KMG-IV): sequencing the most valuable type-strain genomes for metagenomic binning, comparative biology and taxonomic classification.</title>
        <authorList>
            <person name="Goeker M."/>
        </authorList>
    </citation>
    <scope>NUCLEOTIDE SEQUENCE [LARGE SCALE GENOMIC DNA]</scope>
    <source>
        <strain evidence="3 4">DSM 27471</strain>
    </source>
</reference>